<keyword evidence="1" id="KW-0472">Membrane</keyword>
<keyword evidence="3" id="KW-1185">Reference proteome</keyword>
<proteinExistence type="predicted"/>
<evidence type="ECO:0000256" key="1">
    <source>
        <dbReference type="SAM" id="Phobius"/>
    </source>
</evidence>
<keyword evidence="1" id="KW-1133">Transmembrane helix</keyword>
<name>A0A8C8R999_9SAUR</name>
<reference evidence="2" key="1">
    <citation type="submission" date="2025-08" db="UniProtKB">
        <authorList>
            <consortium name="Ensembl"/>
        </authorList>
    </citation>
    <scope>IDENTIFICATION</scope>
</reference>
<dbReference type="Ensembl" id="ENSPCET00000002038.1">
    <property type="protein sequence ID" value="ENSPCEP00000001976.1"/>
    <property type="gene ID" value="ENSPCEG00000001643.1"/>
</dbReference>
<protein>
    <submittedName>
        <fullName evidence="2">Uncharacterized protein</fullName>
    </submittedName>
</protein>
<sequence>MFHFSHKLLHNIISYFNFDISISLAYIFVLSYLTYILPVIFKKSGIVHTKIIQILLKDFTKTMISEISSQLCIIYNIKQGLATFADPCAGPSSSTLRWCQWPNHGKKPPGVAPPGSLTSLFTSSISLY</sequence>
<evidence type="ECO:0000313" key="3">
    <source>
        <dbReference type="Proteomes" id="UP000694393"/>
    </source>
</evidence>
<accession>A0A8C8R999</accession>
<dbReference type="AlphaFoldDB" id="A0A8C8R999"/>
<dbReference type="Proteomes" id="UP000694393">
    <property type="component" value="Unplaced"/>
</dbReference>
<organism evidence="2 3">
    <name type="scientific">Pelusios castaneus</name>
    <name type="common">West African mud turtle</name>
    <dbReference type="NCBI Taxonomy" id="367368"/>
    <lineage>
        <taxon>Eukaryota</taxon>
        <taxon>Metazoa</taxon>
        <taxon>Chordata</taxon>
        <taxon>Craniata</taxon>
        <taxon>Vertebrata</taxon>
        <taxon>Euteleostomi</taxon>
        <taxon>Archelosauria</taxon>
        <taxon>Testudinata</taxon>
        <taxon>Testudines</taxon>
        <taxon>Pleurodira</taxon>
        <taxon>Pelomedusidae</taxon>
        <taxon>Pelusios</taxon>
    </lineage>
</organism>
<keyword evidence="1" id="KW-0812">Transmembrane</keyword>
<reference evidence="2" key="2">
    <citation type="submission" date="2025-09" db="UniProtKB">
        <authorList>
            <consortium name="Ensembl"/>
        </authorList>
    </citation>
    <scope>IDENTIFICATION</scope>
</reference>
<feature type="transmembrane region" description="Helical" evidence="1">
    <location>
        <begin position="20"/>
        <end position="41"/>
    </location>
</feature>
<evidence type="ECO:0000313" key="2">
    <source>
        <dbReference type="Ensembl" id="ENSPCEP00000001976.1"/>
    </source>
</evidence>